<gene>
    <name evidence="1" type="primary">BQ5605_C005g03436</name>
    <name evidence="1" type="ORF">BQ5605_C005G03436</name>
</gene>
<accession>A0A2X0N4P3</accession>
<name>A0A2X0N4P3_9BASI</name>
<dbReference type="Proteomes" id="UP000249464">
    <property type="component" value="Unassembled WGS sequence"/>
</dbReference>
<dbReference type="EMBL" id="FQNC01000047">
    <property type="protein sequence ID" value="SGY75669.1"/>
    <property type="molecule type" value="Genomic_DNA"/>
</dbReference>
<proteinExistence type="predicted"/>
<reference evidence="1 2" key="1">
    <citation type="submission" date="2016-11" db="EMBL/GenBank/DDBJ databases">
        <authorList>
            <person name="Jaros S."/>
            <person name="Januszkiewicz K."/>
            <person name="Wedrychowicz H."/>
        </authorList>
    </citation>
    <scope>NUCLEOTIDE SEQUENCE [LARGE SCALE GENOMIC DNA]</scope>
</reference>
<organism evidence="1 2">
    <name type="scientific">Microbotryum silenes-dioicae</name>
    <dbReference type="NCBI Taxonomy" id="796604"/>
    <lineage>
        <taxon>Eukaryota</taxon>
        <taxon>Fungi</taxon>
        <taxon>Dikarya</taxon>
        <taxon>Basidiomycota</taxon>
        <taxon>Pucciniomycotina</taxon>
        <taxon>Microbotryomycetes</taxon>
        <taxon>Microbotryales</taxon>
        <taxon>Microbotryaceae</taxon>
        <taxon>Microbotryum</taxon>
    </lineage>
</organism>
<evidence type="ECO:0000313" key="2">
    <source>
        <dbReference type="Proteomes" id="UP000249464"/>
    </source>
</evidence>
<protein>
    <submittedName>
        <fullName evidence="1">BQ5605_C005g03436 protein</fullName>
    </submittedName>
</protein>
<sequence length="166" mass="18511">MTAWPWGQVMTPASAERHVRINAKANPRTVDRKRLDGGNGCILLPYRDNEVGSGFSLRLDLELSTLIKENNIIYHKKSRRLISSRLEISVTSFGEDEQEEKDSTFFETSYTVGFNLTDSGMQSSRLAIDSPDFICHLFPCGHIWVAARVTCHSPAHGTSEQAPLAS</sequence>
<keyword evidence="2" id="KW-1185">Reference proteome</keyword>
<dbReference type="AlphaFoldDB" id="A0A2X0N4P3"/>
<evidence type="ECO:0000313" key="1">
    <source>
        <dbReference type="EMBL" id="SGY75669.1"/>
    </source>
</evidence>